<dbReference type="Proteomes" id="UP000600918">
    <property type="component" value="Unassembled WGS sequence"/>
</dbReference>
<feature type="transmembrane region" description="Helical" evidence="2">
    <location>
        <begin position="49"/>
        <end position="76"/>
    </location>
</feature>
<comment type="caution">
    <text evidence="3">The sequence shown here is derived from an EMBL/GenBank/DDBJ whole genome shotgun (WGS) entry which is preliminary data.</text>
</comment>
<dbReference type="AlphaFoldDB" id="A0A834P231"/>
<evidence type="ECO:0000313" key="3">
    <source>
        <dbReference type="EMBL" id="KAF7425462.1"/>
    </source>
</evidence>
<keyword evidence="4" id="KW-1185">Reference proteome</keyword>
<evidence type="ECO:0000256" key="2">
    <source>
        <dbReference type="SAM" id="Phobius"/>
    </source>
</evidence>
<keyword evidence="2" id="KW-0472">Membrane</keyword>
<feature type="region of interest" description="Disordered" evidence="1">
    <location>
        <begin position="1"/>
        <end position="22"/>
    </location>
</feature>
<sequence>MSRAIEQGATRDSGDTGGKNVAHDNRKQKCKILKILGDKREAGNHETKLLLLLCLLLVLPTITATATATATALLLLKSRNERGEAFFDPSFL</sequence>
<organism evidence="3 4">
    <name type="scientific">Vespula pensylvanica</name>
    <name type="common">Western yellow jacket</name>
    <name type="synonym">Wasp</name>
    <dbReference type="NCBI Taxonomy" id="30213"/>
    <lineage>
        <taxon>Eukaryota</taxon>
        <taxon>Metazoa</taxon>
        <taxon>Ecdysozoa</taxon>
        <taxon>Arthropoda</taxon>
        <taxon>Hexapoda</taxon>
        <taxon>Insecta</taxon>
        <taxon>Pterygota</taxon>
        <taxon>Neoptera</taxon>
        <taxon>Endopterygota</taxon>
        <taxon>Hymenoptera</taxon>
        <taxon>Apocrita</taxon>
        <taxon>Aculeata</taxon>
        <taxon>Vespoidea</taxon>
        <taxon>Vespidae</taxon>
        <taxon>Vespinae</taxon>
        <taxon>Vespula</taxon>
    </lineage>
</organism>
<accession>A0A834P231</accession>
<gene>
    <name evidence="3" type="ORF">H0235_007900</name>
</gene>
<keyword evidence="2" id="KW-1133">Transmembrane helix</keyword>
<evidence type="ECO:0000313" key="4">
    <source>
        <dbReference type="Proteomes" id="UP000600918"/>
    </source>
</evidence>
<name>A0A834P231_VESPE</name>
<protein>
    <submittedName>
        <fullName evidence="3">Uncharacterized protein</fullName>
    </submittedName>
</protein>
<reference evidence="3" key="1">
    <citation type="journal article" date="2020" name="G3 (Bethesda)">
        <title>High-Quality Assemblies for Three Invasive Social Wasps from the &lt;i&gt;Vespula&lt;/i&gt; Genus.</title>
        <authorList>
            <person name="Harrop T.W.R."/>
            <person name="Guhlin J."/>
            <person name="McLaughlin G.M."/>
            <person name="Permina E."/>
            <person name="Stockwell P."/>
            <person name="Gilligan J."/>
            <person name="Le Lec M.F."/>
            <person name="Gruber M.A.M."/>
            <person name="Quinn O."/>
            <person name="Lovegrove M."/>
            <person name="Duncan E.J."/>
            <person name="Remnant E.J."/>
            <person name="Van Eeckhoven J."/>
            <person name="Graham B."/>
            <person name="Knapp R.A."/>
            <person name="Langford K.W."/>
            <person name="Kronenberg Z."/>
            <person name="Press M.O."/>
            <person name="Eacker S.M."/>
            <person name="Wilson-Rankin E.E."/>
            <person name="Purcell J."/>
            <person name="Lester P.J."/>
            <person name="Dearden P.K."/>
        </authorList>
    </citation>
    <scope>NUCLEOTIDE SEQUENCE</scope>
    <source>
        <strain evidence="3">Volc-1</strain>
    </source>
</reference>
<keyword evidence="2" id="KW-0812">Transmembrane</keyword>
<dbReference type="EMBL" id="JACSDY010000006">
    <property type="protein sequence ID" value="KAF7425462.1"/>
    <property type="molecule type" value="Genomic_DNA"/>
</dbReference>
<proteinExistence type="predicted"/>
<evidence type="ECO:0000256" key="1">
    <source>
        <dbReference type="SAM" id="MobiDB-lite"/>
    </source>
</evidence>